<dbReference type="InterPro" id="IPR041985">
    <property type="entry name" value="Ribosomal_eL14_KOW"/>
</dbReference>
<dbReference type="HOGENOM" id="CLU_168121_1_2_0"/>
<keyword evidence="1 3" id="KW-0689">Ribosomal protein</keyword>
<dbReference type="eggNOG" id="COG2163">
    <property type="taxonomic scope" value="Bacteria"/>
</dbReference>
<dbReference type="Proteomes" id="UP000005868">
    <property type="component" value="Chromosome"/>
</dbReference>
<gene>
    <name evidence="3" type="ordered locus">Tlie_0669</name>
</gene>
<dbReference type="STRING" id="580340.Tlie_0669"/>
<accession>G7V8W3</accession>
<dbReference type="SUPFAM" id="SSF50104">
    <property type="entry name" value="Translation proteins SH3-like domain"/>
    <property type="match status" value="1"/>
</dbReference>
<dbReference type="InterPro" id="IPR014722">
    <property type="entry name" value="Rib_uL2_dom2"/>
</dbReference>
<dbReference type="KEGG" id="tli:Tlie_0669"/>
<dbReference type="GO" id="GO:0005840">
    <property type="term" value="C:ribosome"/>
    <property type="evidence" value="ECO:0007669"/>
    <property type="project" value="UniProtKB-KW"/>
</dbReference>
<dbReference type="InterPro" id="IPR008991">
    <property type="entry name" value="Translation_prot_SH3-like_sf"/>
</dbReference>
<evidence type="ECO:0000256" key="1">
    <source>
        <dbReference type="ARBA" id="ARBA00022980"/>
    </source>
</evidence>
<proteinExistence type="predicted"/>
<dbReference type="Gene3D" id="2.30.30.30">
    <property type="match status" value="1"/>
</dbReference>
<evidence type="ECO:0000256" key="2">
    <source>
        <dbReference type="ARBA" id="ARBA00023274"/>
    </source>
</evidence>
<reference evidence="4" key="1">
    <citation type="submission" date="2011-10" db="EMBL/GenBank/DDBJ databases">
        <title>The complete genome of chromosome of Thermovirga lienii DSM 17291.</title>
        <authorList>
            <consortium name="US DOE Joint Genome Institute (JGI-PGF)"/>
            <person name="Lucas S."/>
            <person name="Copeland A."/>
            <person name="Lapidus A."/>
            <person name="Glavina del Rio T."/>
            <person name="Dalin E."/>
            <person name="Tice H."/>
            <person name="Bruce D."/>
            <person name="Goodwin L."/>
            <person name="Pitluck S."/>
            <person name="Peters L."/>
            <person name="Mikhailova N."/>
            <person name="Saunders E."/>
            <person name="Kyrpides N."/>
            <person name="Mavromatis K."/>
            <person name="Ivanova N."/>
            <person name="Last F.I."/>
            <person name="Brettin T."/>
            <person name="Detter J.C."/>
            <person name="Han C."/>
            <person name="Larimer F."/>
            <person name="Land M."/>
            <person name="Hauser L."/>
            <person name="Markowitz V."/>
            <person name="Cheng J.-F."/>
            <person name="Hugenholtz P."/>
            <person name="Woyke T."/>
            <person name="Wu D."/>
            <person name="Spring S."/>
            <person name="Schroeder M."/>
            <person name="Brambilla E.-M."/>
            <person name="Klenk H.-P."/>
            <person name="Eisen J.A."/>
        </authorList>
    </citation>
    <scope>NUCLEOTIDE SEQUENCE [LARGE SCALE GENOMIC DNA]</scope>
    <source>
        <strain evidence="4">ATCC BAA-1197 / DSM 17291 / Cas60314</strain>
    </source>
</reference>
<name>G7V8W3_THELD</name>
<organism evidence="3 4">
    <name type="scientific">Thermovirga lienii (strain ATCC BAA-1197 / DSM 17291 / Cas60314)</name>
    <dbReference type="NCBI Taxonomy" id="580340"/>
    <lineage>
        <taxon>Bacteria</taxon>
        <taxon>Thermotogati</taxon>
        <taxon>Synergistota</taxon>
        <taxon>Synergistia</taxon>
        <taxon>Synergistales</taxon>
        <taxon>Thermovirgaceae</taxon>
        <taxon>Thermovirga</taxon>
    </lineage>
</organism>
<reference evidence="3 4" key="2">
    <citation type="journal article" date="2012" name="Stand. Genomic Sci.">
        <title>Genome sequence of the moderately thermophilic, amino-acid-degrading and sulfur-reducing bacterium Thermovirga lienii type strain (Cas60314(T)).</title>
        <authorList>
            <person name="Goker M."/>
            <person name="Saunders E."/>
            <person name="Lapidus A."/>
            <person name="Nolan M."/>
            <person name="Lucas S."/>
            <person name="Hammon N."/>
            <person name="Deshpande S."/>
            <person name="Cheng J.F."/>
            <person name="Han C."/>
            <person name="Tapia R."/>
            <person name="Goodwin L.A."/>
            <person name="Pitluck S."/>
            <person name="Liolios K."/>
            <person name="Mavromatis K."/>
            <person name="Pagani I."/>
            <person name="Ivanova N."/>
            <person name="Mikhailova N."/>
            <person name="Pati A."/>
            <person name="Chen A."/>
            <person name="Palaniappan K."/>
            <person name="Land M."/>
            <person name="Chang Y.J."/>
            <person name="Jeffries C.D."/>
            <person name="Brambilla E.M."/>
            <person name="Rohde M."/>
            <person name="Spring S."/>
            <person name="Detter J.C."/>
            <person name="Woyke T."/>
            <person name="Bristow J."/>
            <person name="Eisen J.A."/>
            <person name="Markowitz V."/>
            <person name="Hugenholtz P."/>
            <person name="Kyrpides N.C."/>
            <person name="Klenk H.P."/>
        </authorList>
    </citation>
    <scope>NUCLEOTIDE SEQUENCE [LARGE SCALE GENOMIC DNA]</scope>
    <source>
        <strain evidence="4">ATCC BAA-1197 / DSM 17291 / Cas60314</strain>
    </source>
</reference>
<dbReference type="EMBL" id="CP003096">
    <property type="protein sequence ID" value="AER66404.1"/>
    <property type="molecule type" value="Genomic_DNA"/>
</dbReference>
<protein>
    <submittedName>
        <fullName evidence="3">LSU ribosomal protein L14E</fullName>
    </submittedName>
</protein>
<dbReference type="CDD" id="cd06088">
    <property type="entry name" value="KOW_RPL14"/>
    <property type="match status" value="1"/>
</dbReference>
<dbReference type="AlphaFoldDB" id="G7V8W3"/>
<dbReference type="GO" id="GO:1990904">
    <property type="term" value="C:ribonucleoprotein complex"/>
    <property type="evidence" value="ECO:0007669"/>
    <property type="project" value="UniProtKB-KW"/>
</dbReference>
<evidence type="ECO:0000313" key="4">
    <source>
        <dbReference type="Proteomes" id="UP000005868"/>
    </source>
</evidence>
<sequence>MGVMGLGRLKIGQVVISKQGKDTGKWYVVVGYDERSGFVLVADGKKRTSANPKRKNPKHLQPTGMFIKEVAEMVEGRKCLADNQLLSLIESCRNEETTCGKVTGSYA</sequence>
<keyword evidence="2" id="KW-0687">Ribonucleoprotein</keyword>
<keyword evidence="4" id="KW-1185">Reference proteome</keyword>
<evidence type="ECO:0000313" key="3">
    <source>
        <dbReference type="EMBL" id="AER66404.1"/>
    </source>
</evidence>